<protein>
    <submittedName>
        <fullName evidence="1">Uncharacterized protein</fullName>
    </submittedName>
</protein>
<comment type="caution">
    <text evidence="1">The sequence shown here is derived from an EMBL/GenBank/DDBJ whole genome shotgun (WGS) entry which is preliminary data.</text>
</comment>
<reference evidence="1" key="1">
    <citation type="journal article" date="2012" name="Science">
        <title>Fermentation, hydrogen, and sulfur metabolism in multiple uncultivated bacterial phyla.</title>
        <authorList>
            <person name="Wrighton K.C."/>
            <person name="Thomas B.C."/>
            <person name="Sharon I."/>
            <person name="Miller C.S."/>
            <person name="Castelle C.J."/>
            <person name="VerBerkmoes N.C."/>
            <person name="Wilkins M.J."/>
            <person name="Hettich R.L."/>
            <person name="Lipton M.S."/>
            <person name="Williams K.H."/>
            <person name="Long P.E."/>
            <person name="Banfield J.F."/>
        </authorList>
    </citation>
    <scope>NUCLEOTIDE SEQUENCE [LARGE SCALE GENOMIC DNA]</scope>
</reference>
<proteinExistence type="predicted"/>
<dbReference type="EMBL" id="AMFJ01036125">
    <property type="protein sequence ID" value="EKD25095.1"/>
    <property type="molecule type" value="Genomic_DNA"/>
</dbReference>
<organism evidence="1">
    <name type="scientific">uncultured bacterium</name>
    <name type="common">gcode 4</name>
    <dbReference type="NCBI Taxonomy" id="1234023"/>
    <lineage>
        <taxon>Bacteria</taxon>
        <taxon>environmental samples</taxon>
    </lineage>
</organism>
<name>K1X4P1_9BACT</name>
<sequence length="57" mass="6793">MTYTSPPGEEIYQEKIHLHTNKQNLNNKKIYFDSDGTEIKIWYDEETGVGFVEIIWK</sequence>
<accession>K1X4P1</accession>
<evidence type="ECO:0000313" key="1">
    <source>
        <dbReference type="EMBL" id="EKD25095.1"/>
    </source>
</evidence>
<gene>
    <name evidence="1" type="ORF">ACD_80C00118G0004</name>
</gene>
<dbReference type="AlphaFoldDB" id="K1X4P1"/>